<keyword evidence="1" id="KW-0472">Membrane</keyword>
<feature type="transmembrane region" description="Helical" evidence="1">
    <location>
        <begin position="346"/>
        <end position="367"/>
    </location>
</feature>
<keyword evidence="1" id="KW-1133">Transmembrane helix</keyword>
<dbReference type="PANTHER" id="PTHR39556:SF1">
    <property type="entry name" value="PROTEIN, PUTATIVE-RELATED"/>
    <property type="match status" value="1"/>
</dbReference>
<keyword evidence="1" id="KW-0812">Transmembrane</keyword>
<feature type="transmembrane region" description="Helical" evidence="1">
    <location>
        <begin position="211"/>
        <end position="228"/>
    </location>
</feature>
<dbReference type="EMBL" id="CP013015">
    <property type="protein sequence ID" value="AMM41251.1"/>
    <property type="molecule type" value="Genomic_DNA"/>
</dbReference>
<feature type="transmembrane region" description="Helical" evidence="1">
    <location>
        <begin position="312"/>
        <end position="334"/>
    </location>
</feature>
<name>A0A7U4TIC9_DESA2</name>
<feature type="transmembrane region" description="Helical" evidence="1">
    <location>
        <begin position="387"/>
        <end position="408"/>
    </location>
</feature>
<feature type="transmembrane region" description="Helical" evidence="1">
    <location>
        <begin position="57"/>
        <end position="75"/>
    </location>
</feature>
<feature type="transmembrane region" description="Helical" evidence="1">
    <location>
        <begin position="170"/>
        <end position="190"/>
    </location>
</feature>
<feature type="transmembrane region" description="Helical" evidence="1">
    <location>
        <begin position="271"/>
        <end position="292"/>
    </location>
</feature>
<dbReference type="RefSeq" id="WP_066062994.1">
    <property type="nucleotide sequence ID" value="NZ_CP013015.1"/>
</dbReference>
<proteinExistence type="predicted"/>
<dbReference type="PANTHER" id="PTHR39556">
    <property type="entry name" value="PROTEIN, PUTATIVE-RELATED"/>
    <property type="match status" value="1"/>
</dbReference>
<feature type="transmembrane region" description="Helical" evidence="1">
    <location>
        <begin position="96"/>
        <end position="118"/>
    </location>
</feature>
<dbReference type="KEGG" id="daw:HS1_001449"/>
<gene>
    <name evidence="2" type="ORF">HS1_001449</name>
</gene>
<feature type="transmembrane region" description="Helical" evidence="1">
    <location>
        <begin position="234"/>
        <end position="250"/>
    </location>
</feature>
<evidence type="ECO:0000313" key="2">
    <source>
        <dbReference type="EMBL" id="AMM41251.1"/>
    </source>
</evidence>
<sequence>MPILKLVFLFCFLVFLLRRWLLGHALFLAAVLGGLIQGLTPWQIGISFVNTLSNPQNLLLCCIILSILIFAHSLSKTGYLKGMIKSYQGIFPWSRPNLMMLPSLIGLLPMPGGAIFSAPLVKTLGQPLKISSTRLALINYWFRHTWEYTWPLYPGLILAIHLGGVNLLKLIVIDMPITLVAFSLGFIFFLKPVKGEMPKSNKNVLGFLKEIAPILIVILLTICGRLIFHFLPEEITIGLAVWIGIIWVWWRQKITWSQFLAILRDKTLLKVLYAVLAIFFFKQILTDSQIVLDASKMLISYHVPLALITAGLPFLVGLIIGLTLAFVGSTFPLISALLEVAHVPTLPYIMLAFCSGIVGVLLSPMHLCLVLSIEYFQVEFGKTYRQLYLPCALMLLSIVTWFAILRYLC</sequence>
<reference evidence="2 3" key="1">
    <citation type="submission" date="2015-10" db="EMBL/GenBank/DDBJ databases">
        <title>Candidatus Desulfofervidus auxilii, a hydrogenotrophic sulfate-reducing bacterium involved in the thermophilic anaerobic oxidation of methane.</title>
        <authorList>
            <person name="Krukenberg V."/>
            <person name="Richter M."/>
            <person name="Wegener G."/>
        </authorList>
    </citation>
    <scope>NUCLEOTIDE SEQUENCE [LARGE SCALE GENOMIC DNA]</scope>
    <source>
        <strain evidence="2 3">HS1</strain>
    </source>
</reference>
<organism evidence="2 3">
    <name type="scientific">Desulfofervidus auxilii</name>
    <dbReference type="NCBI Taxonomy" id="1621989"/>
    <lineage>
        <taxon>Bacteria</taxon>
        <taxon>Pseudomonadati</taxon>
        <taxon>Thermodesulfobacteriota</taxon>
        <taxon>Candidatus Desulfofervidia</taxon>
        <taxon>Candidatus Desulfofervidales</taxon>
        <taxon>Candidatus Desulfofervidaceae</taxon>
        <taxon>Candidatus Desulfofervidus</taxon>
    </lineage>
</organism>
<dbReference type="OrthoDB" id="367235at2"/>
<dbReference type="Pfam" id="PF04165">
    <property type="entry name" value="DUF401"/>
    <property type="match status" value="1"/>
</dbReference>
<protein>
    <submittedName>
        <fullName evidence="2">Membrane protein containing DUF401</fullName>
    </submittedName>
</protein>
<accession>A0A7U4TIC9</accession>
<dbReference type="AlphaFoldDB" id="A0A7U4TIC9"/>
<evidence type="ECO:0000256" key="1">
    <source>
        <dbReference type="SAM" id="Phobius"/>
    </source>
</evidence>
<dbReference type="Proteomes" id="UP000070560">
    <property type="component" value="Chromosome"/>
</dbReference>
<evidence type="ECO:0000313" key="3">
    <source>
        <dbReference type="Proteomes" id="UP000070560"/>
    </source>
</evidence>
<dbReference type="InterPro" id="IPR007294">
    <property type="entry name" value="DUF401"/>
</dbReference>
<keyword evidence="3" id="KW-1185">Reference proteome</keyword>